<dbReference type="EMBL" id="FUYN01000007">
    <property type="protein sequence ID" value="SKB67666.1"/>
    <property type="molecule type" value="Genomic_DNA"/>
</dbReference>
<dbReference type="AlphaFoldDB" id="A0A1T5D7R6"/>
<dbReference type="Pfam" id="PF12974">
    <property type="entry name" value="Phosphonate-bd"/>
    <property type="match status" value="1"/>
</dbReference>
<evidence type="ECO:0000256" key="1">
    <source>
        <dbReference type="SAM" id="SignalP"/>
    </source>
</evidence>
<dbReference type="RefSeq" id="WP_079590423.1">
    <property type="nucleotide sequence ID" value="NZ_FUYN01000007.1"/>
</dbReference>
<dbReference type="Gene3D" id="3.40.190.10">
    <property type="entry name" value="Periplasmic binding protein-like II"/>
    <property type="match status" value="2"/>
</dbReference>
<dbReference type="InterPro" id="IPR027024">
    <property type="entry name" value="UCP027386_ABC_sbc_TM0202"/>
</dbReference>
<dbReference type="SUPFAM" id="SSF53850">
    <property type="entry name" value="Periplasmic binding protein-like II"/>
    <property type="match status" value="1"/>
</dbReference>
<name>A0A1T5D7R6_9FIRM</name>
<dbReference type="PANTHER" id="PTHR30024:SF46">
    <property type="entry name" value="ABC TRANSPORTER, SUBSTRATE-BINDING LIPOPROTEIN"/>
    <property type="match status" value="1"/>
</dbReference>
<keyword evidence="3" id="KW-1185">Reference proteome</keyword>
<feature type="chain" id="PRO_5038902700" evidence="1">
    <location>
        <begin position="22"/>
        <end position="342"/>
    </location>
</feature>
<feature type="signal peptide" evidence="1">
    <location>
        <begin position="1"/>
        <end position="21"/>
    </location>
</feature>
<dbReference type="Proteomes" id="UP000243406">
    <property type="component" value="Unassembled WGS sequence"/>
</dbReference>
<evidence type="ECO:0000313" key="3">
    <source>
        <dbReference type="Proteomes" id="UP000243406"/>
    </source>
</evidence>
<dbReference type="PANTHER" id="PTHR30024">
    <property type="entry name" value="ALIPHATIC SULFONATES-BINDING PROTEIN-RELATED"/>
    <property type="match status" value="1"/>
</dbReference>
<keyword evidence="1" id="KW-0732">Signal</keyword>
<sequence>MKSKKKLISIVASLFLVVSLAGCSQSQPAPEATPQPEPEQVEVQKETMKIAALKGPTGMGMVQLMENDELGESAIDYDISLLESPDDIVGKVISKEIDIAAVPTNLALTLYNKTQGEVQLLAVNTLGVVYVLENGQEVNSIADLKGKTMAASGKGATPDFVMQYILKQNGMEQDKDVMVDFTLQHADLAAAMASGDVKLGMLPQPHVTTAMMKNPDLRIALDITAEYKAASGTDLDLPMGCIIVQKGFANEHKELVQQFMDEYKDSVDFVNNESEKAATLMEKHKILPNAAVALKAIPYSNIVYIEGVDAKDSLASYYQILFDFEPKSIGGKLADDGFYYQN</sequence>
<proteinExistence type="predicted"/>
<evidence type="ECO:0000313" key="2">
    <source>
        <dbReference type="EMBL" id="SKB67666.1"/>
    </source>
</evidence>
<dbReference type="OrthoDB" id="9814375at2"/>
<dbReference type="PROSITE" id="PS51257">
    <property type="entry name" value="PROKAR_LIPOPROTEIN"/>
    <property type="match status" value="1"/>
</dbReference>
<dbReference type="PIRSF" id="PIRSF027386">
    <property type="entry name" value="UCP027386_ABC_sbc_TM0202"/>
    <property type="match status" value="1"/>
</dbReference>
<protein>
    <submittedName>
        <fullName evidence="2">NitT/TauT family transport system substrate-binding protein</fullName>
    </submittedName>
</protein>
<accession>A0A1T5D7R6</accession>
<organism evidence="2 3">
    <name type="scientific">Acetoanaerobium noterae</name>
    <dbReference type="NCBI Taxonomy" id="745369"/>
    <lineage>
        <taxon>Bacteria</taxon>
        <taxon>Bacillati</taxon>
        <taxon>Bacillota</taxon>
        <taxon>Clostridia</taxon>
        <taxon>Peptostreptococcales</taxon>
        <taxon>Filifactoraceae</taxon>
        <taxon>Acetoanaerobium</taxon>
    </lineage>
</organism>
<reference evidence="3" key="1">
    <citation type="submission" date="2017-02" db="EMBL/GenBank/DDBJ databases">
        <authorList>
            <person name="Varghese N."/>
            <person name="Submissions S."/>
        </authorList>
    </citation>
    <scope>NUCLEOTIDE SEQUENCE [LARGE SCALE GENOMIC DNA]</scope>
    <source>
        <strain evidence="3">ATCC 35199</strain>
    </source>
</reference>
<gene>
    <name evidence="2" type="ORF">SAMN02745120_2637</name>
</gene>